<proteinExistence type="inferred from homology"/>
<gene>
    <name evidence="2" type="ORF">GGE15_005774</name>
</gene>
<comment type="similarity">
    <text evidence="1">Belongs to the BolA/IbaG family.</text>
</comment>
<organism evidence="2 3">
    <name type="scientific">Rhizobium esperanzae</name>
    <dbReference type="NCBI Taxonomy" id="1967781"/>
    <lineage>
        <taxon>Bacteria</taxon>
        <taxon>Pseudomonadati</taxon>
        <taxon>Pseudomonadota</taxon>
        <taxon>Alphaproteobacteria</taxon>
        <taxon>Hyphomicrobiales</taxon>
        <taxon>Rhizobiaceae</taxon>
        <taxon>Rhizobium/Agrobacterium group</taxon>
        <taxon>Rhizobium</taxon>
    </lineage>
</organism>
<accession>A0A7W6Y091</accession>
<sequence>MVDTLFANQQDRMMTLRTRIEEKLVEAFAPERVSVIDESHLHAGHQPDITGTGETHMRVRIVSGKFAGMSRLARHRAITDLLKPELDAGLHALAVEPAAPGEPTRW</sequence>
<name>A0A7W6Y091_9HYPH</name>
<evidence type="ECO:0000313" key="3">
    <source>
        <dbReference type="Proteomes" id="UP000533724"/>
    </source>
</evidence>
<dbReference type="Gene3D" id="3.30.300.90">
    <property type="entry name" value="BolA-like"/>
    <property type="match status" value="1"/>
</dbReference>
<dbReference type="EMBL" id="JACIHI010000017">
    <property type="protein sequence ID" value="MBB4442479.1"/>
    <property type="molecule type" value="Genomic_DNA"/>
</dbReference>
<comment type="caution">
    <text evidence="2">The sequence shown here is derived from an EMBL/GenBank/DDBJ whole genome shotgun (WGS) entry which is preliminary data.</text>
</comment>
<dbReference type="InterPro" id="IPR036065">
    <property type="entry name" value="BolA-like_sf"/>
</dbReference>
<evidence type="ECO:0000313" key="2">
    <source>
        <dbReference type="EMBL" id="MBB4442479.1"/>
    </source>
</evidence>
<dbReference type="InterPro" id="IPR002634">
    <property type="entry name" value="BolA"/>
</dbReference>
<dbReference type="AlphaFoldDB" id="A0A7W6Y091"/>
<protein>
    <submittedName>
        <fullName evidence="2">BolA protein</fullName>
    </submittedName>
</protein>
<dbReference type="PIRSF" id="PIRSF003113">
    <property type="entry name" value="BolA"/>
    <property type="match status" value="1"/>
</dbReference>
<dbReference type="SUPFAM" id="SSF82657">
    <property type="entry name" value="BolA-like"/>
    <property type="match status" value="1"/>
</dbReference>
<evidence type="ECO:0000256" key="1">
    <source>
        <dbReference type="RuleBase" id="RU003860"/>
    </source>
</evidence>
<dbReference type="PANTHER" id="PTHR46230:SF7">
    <property type="entry name" value="BOLA-LIKE PROTEIN 1"/>
    <property type="match status" value="1"/>
</dbReference>
<reference evidence="2 3" key="1">
    <citation type="submission" date="2020-08" db="EMBL/GenBank/DDBJ databases">
        <title>Genomic Encyclopedia of Type Strains, Phase IV (KMG-V): Genome sequencing to study the core and pangenomes of soil and plant-associated prokaryotes.</title>
        <authorList>
            <person name="Whitman W."/>
        </authorList>
    </citation>
    <scope>NUCLEOTIDE SEQUENCE [LARGE SCALE GENOMIC DNA]</scope>
    <source>
        <strain evidence="2 3">SEMIA 414</strain>
    </source>
</reference>
<dbReference type="Proteomes" id="UP000533724">
    <property type="component" value="Unassembled WGS sequence"/>
</dbReference>
<dbReference type="Pfam" id="PF01722">
    <property type="entry name" value="BolA"/>
    <property type="match status" value="1"/>
</dbReference>
<dbReference type="GO" id="GO:0016226">
    <property type="term" value="P:iron-sulfur cluster assembly"/>
    <property type="evidence" value="ECO:0007669"/>
    <property type="project" value="TreeGrafter"/>
</dbReference>
<dbReference type="PANTHER" id="PTHR46230">
    <property type="match status" value="1"/>
</dbReference>